<reference evidence="2" key="1">
    <citation type="submission" date="2012-08" db="EMBL/GenBank/DDBJ databases">
        <title>Genome analysis of Colletotrichum orbiculare and Colletotrichum fructicola.</title>
        <authorList>
            <person name="Gan P.H.P."/>
            <person name="Ikeda K."/>
            <person name="Irieda H."/>
            <person name="Narusaka M."/>
            <person name="O'Connell R.J."/>
            <person name="Narusaka Y."/>
            <person name="Takano Y."/>
            <person name="Kubo Y."/>
            <person name="Shirasu K."/>
        </authorList>
    </citation>
    <scope>NUCLEOTIDE SEQUENCE</scope>
    <source>
        <strain evidence="2">Nara gc5</strain>
    </source>
</reference>
<evidence type="ECO:0000256" key="1">
    <source>
        <dbReference type="SAM" id="MobiDB-lite"/>
    </source>
</evidence>
<feature type="region of interest" description="Disordered" evidence="1">
    <location>
        <begin position="280"/>
        <end position="324"/>
    </location>
</feature>
<accession>L2FCP6</accession>
<proteinExistence type="predicted"/>
<feature type="region of interest" description="Disordered" evidence="1">
    <location>
        <begin position="1"/>
        <end position="25"/>
    </location>
</feature>
<dbReference type="EMBL" id="KB021385">
    <property type="protein sequence ID" value="ELA23508.1"/>
    <property type="molecule type" value="Genomic_DNA"/>
</dbReference>
<dbReference type="AlphaFoldDB" id="L2FCP6"/>
<feature type="compositionally biased region" description="Basic and acidic residues" evidence="1">
    <location>
        <begin position="313"/>
        <end position="324"/>
    </location>
</feature>
<sequence length="446" mass="49809">MLTAAEAHTEISQTSSSPNKPSGNLDQLALQDTGMVVHEVHKESSLTPLMRTNRSFWASGKAIVWEPADFKYLMMEDGRPQEYAAEIDNLRLVYNSPAPPVRFLVLMEIDFLRIEHLHAQLRNTATHCVQQSINQCPGLTSLTIERWTFYVRNTFFIASAAGNFTHLNVSVDSRPTREKSDSEMDCDGDGDIGDDVGLDRGIPTLQHANVIFAKKKHQDEGLTPRAVLQALAQSQDLREAVLKDVVLGQRILVARIHSEVNKIPYFPRLECLEIKPADDNRRSRTHLQPDVSSHRHQQFSPPHMCPDIVGQPERPRPSPETQDYEHERAPLVMRNNGTPSPSCFPYKTWITCKVFGWTWETTYSRIRAAGAKSFLREAVTGDAGDEFQRSTVELGGVITEGERIAGAGQVAFMAEGLWEVFLEIESPTVPAQGTVKVGGGSKLRDL</sequence>
<dbReference type="HOGENOM" id="CLU_613943_0_0_1"/>
<name>L2FCP6_COLFN</name>
<gene>
    <name evidence="2" type="ORF">CGGC5_14774</name>
</gene>
<organism evidence="2">
    <name type="scientific">Colletotrichum fructicola (strain Nara gc5)</name>
    <name type="common">Anthracnose fungus</name>
    <name type="synonym">Colletotrichum gloeosporioides (strain Nara gc5)</name>
    <dbReference type="NCBI Taxonomy" id="1213859"/>
    <lineage>
        <taxon>Eukaryota</taxon>
        <taxon>Fungi</taxon>
        <taxon>Dikarya</taxon>
        <taxon>Ascomycota</taxon>
        <taxon>Pezizomycotina</taxon>
        <taxon>Sordariomycetes</taxon>
        <taxon>Hypocreomycetidae</taxon>
        <taxon>Glomerellales</taxon>
        <taxon>Glomerellaceae</taxon>
        <taxon>Colletotrichum</taxon>
        <taxon>Colletotrichum gloeosporioides species complex</taxon>
    </lineage>
</organism>
<protein>
    <submittedName>
        <fullName evidence="2">Uncharacterized protein</fullName>
    </submittedName>
</protein>
<feature type="compositionally biased region" description="Polar residues" evidence="1">
    <location>
        <begin position="10"/>
        <end position="25"/>
    </location>
</feature>
<evidence type="ECO:0000313" key="2">
    <source>
        <dbReference type="EMBL" id="ELA23508.1"/>
    </source>
</evidence>